<dbReference type="InterPro" id="IPR028281">
    <property type="entry name" value="Sirohaem_synthase_central"/>
</dbReference>
<feature type="domain" description="Siroheme synthase central" evidence="8">
    <location>
        <begin position="138"/>
        <end position="164"/>
    </location>
</feature>
<dbReference type="Gene3D" id="3.30.160.110">
    <property type="entry name" value="Siroheme synthase, domain 2"/>
    <property type="match status" value="1"/>
</dbReference>
<dbReference type="GO" id="GO:0043115">
    <property type="term" value="F:precorrin-2 dehydrogenase activity"/>
    <property type="evidence" value="ECO:0007669"/>
    <property type="project" value="UniProtKB-EC"/>
</dbReference>
<evidence type="ECO:0000313" key="10">
    <source>
        <dbReference type="Proteomes" id="UP001203297"/>
    </source>
</evidence>
<dbReference type="InterPro" id="IPR028161">
    <property type="entry name" value="Met8-like"/>
</dbReference>
<dbReference type="Gene3D" id="3.40.50.720">
    <property type="entry name" value="NAD(P)-binding Rossmann-like Domain"/>
    <property type="match status" value="1"/>
</dbReference>
<dbReference type="InterPro" id="IPR006367">
    <property type="entry name" value="Sirohaem_synthase_N"/>
</dbReference>
<evidence type="ECO:0000259" key="8">
    <source>
        <dbReference type="Pfam" id="PF14824"/>
    </source>
</evidence>
<dbReference type="SUPFAM" id="SSF75615">
    <property type="entry name" value="Siroheme synthase middle domains-like"/>
    <property type="match status" value="1"/>
</dbReference>
<dbReference type="EC" id="1.3.1.76" evidence="2"/>
<keyword evidence="10" id="KW-1185">Reference proteome</keyword>
<comment type="pathway">
    <text evidence="1">Porphyrin-containing compound metabolism; siroheme biosynthesis; sirohydrochlorin from precorrin-2: step 1/1.</text>
</comment>
<dbReference type="PANTHER" id="PTHR35330:SF1">
    <property type="entry name" value="SIROHEME BIOSYNTHESIS PROTEIN MET8"/>
    <property type="match status" value="1"/>
</dbReference>
<keyword evidence="4" id="KW-0520">NAD</keyword>
<dbReference type="InterPro" id="IPR028162">
    <property type="entry name" value="Met8_C"/>
</dbReference>
<comment type="catalytic activity">
    <reaction evidence="6">
        <text>precorrin-2 + NAD(+) = sirohydrochlorin + NADH + 2 H(+)</text>
        <dbReference type="Rhea" id="RHEA:15613"/>
        <dbReference type="ChEBI" id="CHEBI:15378"/>
        <dbReference type="ChEBI" id="CHEBI:57540"/>
        <dbReference type="ChEBI" id="CHEBI:57945"/>
        <dbReference type="ChEBI" id="CHEBI:58351"/>
        <dbReference type="ChEBI" id="CHEBI:58827"/>
        <dbReference type="EC" id="1.3.1.76"/>
    </reaction>
</comment>
<dbReference type="GO" id="GO:0004325">
    <property type="term" value="F:ferrochelatase activity"/>
    <property type="evidence" value="ECO:0007669"/>
    <property type="project" value="InterPro"/>
</dbReference>
<name>A0AAD4MBC4_9AGAM</name>
<protein>
    <recommendedName>
        <fullName evidence="2">precorrin-2 dehydrogenase</fullName>
        <ecNumber evidence="2">1.3.1.76</ecNumber>
    </recommendedName>
</protein>
<dbReference type="Gene3D" id="1.10.3280.10">
    <property type="entry name" value="Siroheme synthase, domain 3"/>
    <property type="match status" value="1"/>
</dbReference>
<dbReference type="AlphaFoldDB" id="A0AAD4MBC4"/>
<dbReference type="Pfam" id="PF14823">
    <property type="entry name" value="Sirohm_synth_C"/>
    <property type="match status" value="1"/>
</dbReference>
<dbReference type="NCBIfam" id="TIGR01470">
    <property type="entry name" value="cysG_Nterm"/>
    <property type="match status" value="1"/>
</dbReference>
<dbReference type="InterPro" id="IPR036291">
    <property type="entry name" value="NAD(P)-bd_dom_sf"/>
</dbReference>
<dbReference type="EMBL" id="WTXG01000003">
    <property type="protein sequence ID" value="KAI0306744.1"/>
    <property type="molecule type" value="Genomic_DNA"/>
</dbReference>
<feature type="domain" description="Siroheme biosynthesis protein Met8 C-terminal" evidence="7">
    <location>
        <begin position="167"/>
        <end position="237"/>
    </location>
</feature>
<accession>A0AAD4MBC4</accession>
<keyword evidence="5" id="KW-0627">Porphyrin biosynthesis</keyword>
<keyword evidence="3" id="KW-0560">Oxidoreductase</keyword>
<evidence type="ECO:0000256" key="4">
    <source>
        <dbReference type="ARBA" id="ARBA00023027"/>
    </source>
</evidence>
<proteinExistence type="predicted"/>
<dbReference type="GO" id="GO:0019354">
    <property type="term" value="P:siroheme biosynthetic process"/>
    <property type="evidence" value="ECO:0007669"/>
    <property type="project" value="InterPro"/>
</dbReference>
<sequence length="244" mass="27130">MTVPMPGSDSDSRSGSLLIAWQLKEKHVLIVGGGKVASSRIQDVLAAGAKVTVISPFQGLNEQTQSFIDNKDSNSHIVFHDRTFVTTDLDDVDMVLTAIDDVELSRNIGTWCRARRIPVNVADDPSYCDFYFGSQIRQGPLQIMVSTNGKSPKLANIIRRRIEESIPKGVGEAIEKVGLLRDKLKERAPGVGGDISKRRMKWMVDLCTSWELDDLASLDDRQIEWLLDEGWERDVVPPTPGPKE</sequence>
<evidence type="ECO:0000256" key="2">
    <source>
        <dbReference type="ARBA" id="ARBA00012400"/>
    </source>
</evidence>
<gene>
    <name evidence="9" type="ORF">B0F90DRAFT_1692770</name>
</gene>
<dbReference type="Pfam" id="PF13241">
    <property type="entry name" value="NAD_binding_7"/>
    <property type="match status" value="1"/>
</dbReference>
<organism evidence="9 10">
    <name type="scientific">Multifurca ochricompacta</name>
    <dbReference type="NCBI Taxonomy" id="376703"/>
    <lineage>
        <taxon>Eukaryota</taxon>
        <taxon>Fungi</taxon>
        <taxon>Dikarya</taxon>
        <taxon>Basidiomycota</taxon>
        <taxon>Agaricomycotina</taxon>
        <taxon>Agaricomycetes</taxon>
        <taxon>Russulales</taxon>
        <taxon>Russulaceae</taxon>
        <taxon>Multifurca</taxon>
    </lineage>
</organism>
<dbReference type="Proteomes" id="UP001203297">
    <property type="component" value="Unassembled WGS sequence"/>
</dbReference>
<evidence type="ECO:0000256" key="3">
    <source>
        <dbReference type="ARBA" id="ARBA00023002"/>
    </source>
</evidence>
<reference evidence="9" key="1">
    <citation type="journal article" date="2022" name="New Phytol.">
        <title>Evolutionary transition to the ectomycorrhizal habit in the genomes of a hyperdiverse lineage of mushroom-forming fungi.</title>
        <authorList>
            <person name="Looney B."/>
            <person name="Miyauchi S."/>
            <person name="Morin E."/>
            <person name="Drula E."/>
            <person name="Courty P.E."/>
            <person name="Kohler A."/>
            <person name="Kuo A."/>
            <person name="LaButti K."/>
            <person name="Pangilinan J."/>
            <person name="Lipzen A."/>
            <person name="Riley R."/>
            <person name="Andreopoulos W."/>
            <person name="He G."/>
            <person name="Johnson J."/>
            <person name="Nolan M."/>
            <person name="Tritt A."/>
            <person name="Barry K.W."/>
            <person name="Grigoriev I.V."/>
            <person name="Nagy L.G."/>
            <person name="Hibbett D."/>
            <person name="Henrissat B."/>
            <person name="Matheny P.B."/>
            <person name="Labbe J."/>
            <person name="Martin F.M."/>
        </authorList>
    </citation>
    <scope>NUCLEOTIDE SEQUENCE</scope>
    <source>
        <strain evidence="9">BPL690</strain>
    </source>
</reference>
<evidence type="ECO:0000313" key="9">
    <source>
        <dbReference type="EMBL" id="KAI0306744.1"/>
    </source>
</evidence>
<evidence type="ECO:0000259" key="7">
    <source>
        <dbReference type="Pfam" id="PF14823"/>
    </source>
</evidence>
<dbReference type="PANTHER" id="PTHR35330">
    <property type="entry name" value="SIROHEME BIOSYNTHESIS PROTEIN MET8"/>
    <property type="match status" value="1"/>
</dbReference>
<dbReference type="Pfam" id="PF14824">
    <property type="entry name" value="Sirohm_synth_M"/>
    <property type="match status" value="1"/>
</dbReference>
<evidence type="ECO:0000256" key="1">
    <source>
        <dbReference type="ARBA" id="ARBA00005010"/>
    </source>
</evidence>
<evidence type="ECO:0000256" key="5">
    <source>
        <dbReference type="ARBA" id="ARBA00023244"/>
    </source>
</evidence>
<evidence type="ECO:0000256" key="6">
    <source>
        <dbReference type="ARBA" id="ARBA00047561"/>
    </source>
</evidence>
<dbReference type="SUPFAM" id="SSF51735">
    <property type="entry name" value="NAD(P)-binding Rossmann-fold domains"/>
    <property type="match status" value="1"/>
</dbReference>
<comment type="caution">
    <text evidence="9">The sequence shown here is derived from an EMBL/GenBank/DDBJ whole genome shotgun (WGS) entry which is preliminary data.</text>
</comment>